<dbReference type="OrthoDB" id="9796680at2"/>
<dbReference type="Pfam" id="PF01042">
    <property type="entry name" value="Ribonuc_L-PSP"/>
    <property type="match status" value="1"/>
</dbReference>
<dbReference type="eggNOG" id="COG0251">
    <property type="taxonomic scope" value="Bacteria"/>
</dbReference>
<dbReference type="EMBL" id="LGTC01000001">
    <property type="protein sequence ID" value="KNY28282.1"/>
    <property type="molecule type" value="Genomic_DNA"/>
</dbReference>
<evidence type="ECO:0000313" key="2">
    <source>
        <dbReference type="Proteomes" id="UP000036923"/>
    </source>
</evidence>
<dbReference type="SUPFAM" id="SSF55298">
    <property type="entry name" value="YjgF-like"/>
    <property type="match status" value="1"/>
</dbReference>
<comment type="caution">
    <text evidence="1">The sequence shown here is derived from an EMBL/GenBank/DDBJ whole genome shotgun (WGS) entry which is preliminary data.</text>
</comment>
<dbReference type="STRING" id="398512.Bccel_3556"/>
<reference evidence="2" key="1">
    <citation type="submission" date="2015-07" db="EMBL/GenBank/DDBJ databases">
        <title>Near-Complete Genome Sequence of the Cellulolytic Bacterium Bacteroides (Pseudobacteroides) cellulosolvens ATCC 35603.</title>
        <authorList>
            <person name="Dassa B."/>
            <person name="Utturkar S.M."/>
            <person name="Klingeman D.M."/>
            <person name="Hurt R.A."/>
            <person name="Keller M."/>
            <person name="Xu J."/>
            <person name="Reddy Y.H.K."/>
            <person name="Borovok I."/>
            <person name="Grinberg I.R."/>
            <person name="Lamed R."/>
            <person name="Zhivin O."/>
            <person name="Bayer E.A."/>
            <person name="Brown S.D."/>
        </authorList>
    </citation>
    <scope>NUCLEOTIDE SEQUENCE [LARGE SCALE GENOMIC DNA]</scope>
    <source>
        <strain evidence="2">DSM 2933</strain>
    </source>
</reference>
<dbReference type="Proteomes" id="UP000036923">
    <property type="component" value="Unassembled WGS sequence"/>
</dbReference>
<gene>
    <name evidence="1" type="ORF">Bccel_3556</name>
</gene>
<organism evidence="1 2">
    <name type="scientific">Pseudobacteroides cellulosolvens ATCC 35603 = DSM 2933</name>
    <dbReference type="NCBI Taxonomy" id="398512"/>
    <lineage>
        <taxon>Bacteria</taxon>
        <taxon>Bacillati</taxon>
        <taxon>Bacillota</taxon>
        <taxon>Clostridia</taxon>
        <taxon>Eubacteriales</taxon>
        <taxon>Oscillospiraceae</taxon>
        <taxon>Pseudobacteroides</taxon>
    </lineage>
</organism>
<dbReference type="Gene3D" id="3.30.1330.40">
    <property type="entry name" value="RutC-like"/>
    <property type="match status" value="1"/>
</dbReference>
<name>A0A0L6JSA3_9FIRM</name>
<protein>
    <submittedName>
        <fullName evidence="1">Endoribonuclease L-PSP</fullName>
    </submittedName>
</protein>
<dbReference type="AlphaFoldDB" id="A0A0L6JSA3"/>
<evidence type="ECO:0000313" key="1">
    <source>
        <dbReference type="EMBL" id="KNY28282.1"/>
    </source>
</evidence>
<keyword evidence="2" id="KW-1185">Reference proteome</keyword>
<sequence length="121" mass="13664">MREIIRSDVNEEWAHSGIVEAGDFVFLSYCVGNIGQSIENQINGAFDHLSNRLESIGLTLESVVKLDCLFRDVWNIPVMEKVIKERFNGKYPARKSIQTEFAHHGGQDGLHFQLDAIAFKG</sequence>
<proteinExistence type="predicted"/>
<accession>A0A0L6JSA3</accession>
<dbReference type="InterPro" id="IPR035959">
    <property type="entry name" value="RutC-like_sf"/>
</dbReference>
<dbReference type="InterPro" id="IPR006175">
    <property type="entry name" value="YjgF/YER057c/UK114"/>
</dbReference>
<dbReference type="RefSeq" id="WP_036938426.1">
    <property type="nucleotide sequence ID" value="NZ_JQKC01000007.1"/>
</dbReference>
<dbReference type="PATRIC" id="fig|398512.5.peg.3725"/>